<name>X1K5V3_9ZZZZ</name>
<comment type="caution">
    <text evidence="1">The sequence shown here is derived from an EMBL/GenBank/DDBJ whole genome shotgun (WGS) entry which is preliminary data.</text>
</comment>
<dbReference type="AlphaFoldDB" id="X1K5V3"/>
<feature type="non-terminal residue" evidence="1">
    <location>
        <position position="1"/>
    </location>
</feature>
<gene>
    <name evidence="1" type="ORF">S06H3_20813</name>
</gene>
<evidence type="ECO:0000313" key="1">
    <source>
        <dbReference type="EMBL" id="GAI02412.1"/>
    </source>
</evidence>
<accession>X1K5V3</accession>
<dbReference type="EMBL" id="BARV01010833">
    <property type="protein sequence ID" value="GAI02412.1"/>
    <property type="molecule type" value="Genomic_DNA"/>
</dbReference>
<reference evidence="1" key="1">
    <citation type="journal article" date="2014" name="Front. Microbiol.">
        <title>High frequency of phylogenetically diverse reductive dehalogenase-homologous genes in deep subseafloor sedimentary metagenomes.</title>
        <authorList>
            <person name="Kawai M."/>
            <person name="Futagami T."/>
            <person name="Toyoda A."/>
            <person name="Takaki Y."/>
            <person name="Nishi S."/>
            <person name="Hori S."/>
            <person name="Arai W."/>
            <person name="Tsubouchi T."/>
            <person name="Morono Y."/>
            <person name="Uchiyama I."/>
            <person name="Ito T."/>
            <person name="Fujiyama A."/>
            <person name="Inagaki F."/>
            <person name="Takami H."/>
        </authorList>
    </citation>
    <scope>NUCLEOTIDE SEQUENCE</scope>
    <source>
        <strain evidence="1">Expedition CK06-06</strain>
    </source>
</reference>
<proteinExistence type="predicted"/>
<sequence>TKAEYCGRISILYSGSILTMGSPTELKKQHGMETIEDVFISLVGDSNG</sequence>
<evidence type="ECO:0008006" key="2">
    <source>
        <dbReference type="Google" id="ProtNLM"/>
    </source>
</evidence>
<protein>
    <recommendedName>
        <fullName evidence="2">ABC transporter ATP-binding protein</fullName>
    </recommendedName>
</protein>
<organism evidence="1">
    <name type="scientific">marine sediment metagenome</name>
    <dbReference type="NCBI Taxonomy" id="412755"/>
    <lineage>
        <taxon>unclassified sequences</taxon>
        <taxon>metagenomes</taxon>
        <taxon>ecological metagenomes</taxon>
    </lineage>
</organism>